<accession>A0A2R3ZAQ5</accession>
<proteinExistence type="predicted"/>
<keyword evidence="2" id="KW-1185">Reference proteome</keyword>
<name>A0A2R3ZAQ5_9FLAO</name>
<protein>
    <recommendedName>
        <fullName evidence="3">Membrane or secreted protein</fullName>
    </recommendedName>
</protein>
<organism evidence="1 2">
    <name type="scientific">Christiangramia fulva</name>
    <dbReference type="NCBI Taxonomy" id="2126553"/>
    <lineage>
        <taxon>Bacteria</taxon>
        <taxon>Pseudomonadati</taxon>
        <taxon>Bacteroidota</taxon>
        <taxon>Flavobacteriia</taxon>
        <taxon>Flavobacteriales</taxon>
        <taxon>Flavobacteriaceae</taxon>
        <taxon>Christiangramia</taxon>
    </lineage>
</organism>
<dbReference type="Gene3D" id="2.40.128.490">
    <property type="entry name" value="Uncharacterised protein PF14869, DUF4488"/>
    <property type="match status" value="2"/>
</dbReference>
<gene>
    <name evidence="1" type="ORF">C7S20_06790</name>
</gene>
<evidence type="ECO:0008006" key="3">
    <source>
        <dbReference type="Google" id="ProtNLM"/>
    </source>
</evidence>
<dbReference type="OrthoDB" id="706756at2"/>
<evidence type="ECO:0000313" key="1">
    <source>
        <dbReference type="EMBL" id="AVR47356.1"/>
    </source>
</evidence>
<dbReference type="EMBL" id="CP028136">
    <property type="protein sequence ID" value="AVR47356.1"/>
    <property type="molecule type" value="Genomic_DNA"/>
</dbReference>
<dbReference type="KEGG" id="grs:C7S20_06790"/>
<dbReference type="AlphaFoldDB" id="A0A2R3ZAQ5"/>
<sequence>MKKLTFLIVLILGFELSAQSLEGSWRLVEQNGLKLDTVEVIRIYEDNYFAENAKNNTTDEFLWAEGGEYQTGDYKEIIDFTTRDKDLVGATLDPKLTFINKDKIQINDVTNDEIWERISDAKNDLTGNWVITGRKSDGEISRSTPGDRRTIKILGGDRFQWAAFNSKTGEFFGSGAGTYQAKDGKYTENIENFSRDKNRVGAKLQFDYIFKDGEWHHIGKSSKGDPMYEIWSPYADAYQKKSIAEDDKY</sequence>
<dbReference type="Proteomes" id="UP000241507">
    <property type="component" value="Chromosome"/>
</dbReference>
<evidence type="ECO:0000313" key="2">
    <source>
        <dbReference type="Proteomes" id="UP000241507"/>
    </source>
</evidence>
<reference evidence="2" key="1">
    <citation type="submission" date="2018-03" db="EMBL/GenBank/DDBJ databases">
        <title>Gramella fulva sp. nov., isolated from a dry surface of tidal flat.</title>
        <authorList>
            <person name="Hwang S.H."/>
            <person name="Hwang W.M."/>
            <person name="Kang K."/>
            <person name="Ahn T.-Y."/>
        </authorList>
    </citation>
    <scope>NUCLEOTIDE SEQUENCE [LARGE SCALE GENOMIC DNA]</scope>
    <source>
        <strain evidence="2">SH35</strain>
    </source>
</reference>